<evidence type="ECO:0000256" key="2">
    <source>
        <dbReference type="SAM" id="SignalP"/>
    </source>
</evidence>
<dbReference type="InterPro" id="IPR026505">
    <property type="entry name" value="Solute_c_fam_35_mem_F3/F4"/>
</dbReference>
<dbReference type="SUPFAM" id="SSF103481">
    <property type="entry name" value="Multidrug resistance efflux transporter EmrE"/>
    <property type="match status" value="1"/>
</dbReference>
<dbReference type="Proteomes" id="UP000736335">
    <property type="component" value="Unassembled WGS sequence"/>
</dbReference>
<keyword evidence="1" id="KW-1133">Transmembrane helix</keyword>
<sequence>MSDSPRLGGKSALLVFVLVLVAYVVESQLAQYIQATLKYRQPYFLFYAAHSSFWIIFPLHVAYLSLTTGRPVKDYMRGLSLAIKRHVAGSFKGSEDIKFPWPRFATMLGLMTVGVTLPALLWFCAVSLAPLTDVTAIWNANAFFAYMIAVKMFKLPWDRKRMFAVVLATGGVMAVIYGGTSIQEEKNKQPVVSRAVPTATAPLLGDLLTLVGSIGYGLYQVLYKKHIALPSDPGREESSQSSYAPILRASFDDASDLDPPDEDLALDPQSISDTMVFPPPFGLHPNLLTSLVGVLTLLLLWIPLPVLHYMGAEPFHWPANWHVALVILGIALSGVVYNAGFMILLGVWGPIIASIGNLMTTVFTFASDVVFGAGLEVVTFWNFMGSVAIVAAFGILVEDLIVNR</sequence>
<reference evidence="3" key="2">
    <citation type="submission" date="2020-11" db="EMBL/GenBank/DDBJ databases">
        <authorList>
            <consortium name="DOE Joint Genome Institute"/>
            <person name="Kuo A."/>
            <person name="Miyauchi S."/>
            <person name="Kiss E."/>
            <person name="Drula E."/>
            <person name="Kohler A."/>
            <person name="Sanchez-Garcia M."/>
            <person name="Andreopoulos B."/>
            <person name="Barry K.W."/>
            <person name="Bonito G."/>
            <person name="Buee M."/>
            <person name="Carver A."/>
            <person name="Chen C."/>
            <person name="Cichocki N."/>
            <person name="Clum A."/>
            <person name="Culley D."/>
            <person name="Crous P.W."/>
            <person name="Fauchery L."/>
            <person name="Girlanda M."/>
            <person name="Hayes R."/>
            <person name="Keri Z."/>
            <person name="Labutti K."/>
            <person name="Lipzen A."/>
            <person name="Lombard V."/>
            <person name="Magnuson J."/>
            <person name="Maillard F."/>
            <person name="Morin E."/>
            <person name="Murat C."/>
            <person name="Nolan M."/>
            <person name="Ohm R."/>
            <person name="Pangilinan J."/>
            <person name="Pereira M."/>
            <person name="Perotto S."/>
            <person name="Peter M."/>
            <person name="Riley R."/>
            <person name="Sitrit Y."/>
            <person name="Stielow B."/>
            <person name="Szollosi G."/>
            <person name="Zifcakova L."/>
            <person name="Stursova M."/>
            <person name="Spatafora J.W."/>
            <person name="Tedersoo L."/>
            <person name="Vaario L.-M."/>
            <person name="Yamada A."/>
            <person name="Yan M."/>
            <person name="Wang P."/>
            <person name="Xu J."/>
            <person name="Bruns T."/>
            <person name="Baldrian P."/>
            <person name="Vilgalys R."/>
            <person name="Henrissat B."/>
            <person name="Grigoriev I.V."/>
            <person name="Hibbett D."/>
            <person name="Nagy L.G."/>
            <person name="Martin F.M."/>
        </authorList>
    </citation>
    <scope>NUCLEOTIDE SEQUENCE</scope>
    <source>
        <strain evidence="3">UH-Tt-Lm1</strain>
    </source>
</reference>
<feature type="transmembrane region" description="Helical" evidence="1">
    <location>
        <begin position="319"/>
        <end position="337"/>
    </location>
</feature>
<feature type="transmembrane region" description="Helical" evidence="1">
    <location>
        <begin position="287"/>
        <end position="307"/>
    </location>
</feature>
<feature type="transmembrane region" description="Helical" evidence="1">
    <location>
        <begin position="104"/>
        <end position="128"/>
    </location>
</feature>
<evidence type="ECO:0000313" key="3">
    <source>
        <dbReference type="EMBL" id="KAF9787162.1"/>
    </source>
</evidence>
<keyword evidence="2" id="KW-0732">Signal</keyword>
<dbReference type="EMBL" id="WIUZ02000005">
    <property type="protein sequence ID" value="KAF9787162.1"/>
    <property type="molecule type" value="Genomic_DNA"/>
</dbReference>
<dbReference type="InterPro" id="IPR037185">
    <property type="entry name" value="EmrE-like"/>
</dbReference>
<feature type="transmembrane region" description="Helical" evidence="1">
    <location>
        <begin position="199"/>
        <end position="219"/>
    </location>
</feature>
<evidence type="ECO:0000256" key="1">
    <source>
        <dbReference type="SAM" id="Phobius"/>
    </source>
</evidence>
<feature type="signal peptide" evidence="2">
    <location>
        <begin position="1"/>
        <end position="27"/>
    </location>
</feature>
<feature type="transmembrane region" description="Helical" evidence="1">
    <location>
        <begin position="344"/>
        <end position="366"/>
    </location>
</feature>
<name>A0A9P6HHA1_9AGAM</name>
<feature type="transmembrane region" description="Helical" evidence="1">
    <location>
        <begin position="378"/>
        <end position="397"/>
    </location>
</feature>
<feature type="transmembrane region" description="Helical" evidence="1">
    <location>
        <begin position="134"/>
        <end position="150"/>
    </location>
</feature>
<gene>
    <name evidence="3" type="ORF">BJ322DRAFT_1107239</name>
</gene>
<feature type="transmembrane region" description="Helical" evidence="1">
    <location>
        <begin position="43"/>
        <end position="66"/>
    </location>
</feature>
<organism evidence="3 4">
    <name type="scientific">Thelephora terrestris</name>
    <dbReference type="NCBI Taxonomy" id="56493"/>
    <lineage>
        <taxon>Eukaryota</taxon>
        <taxon>Fungi</taxon>
        <taxon>Dikarya</taxon>
        <taxon>Basidiomycota</taxon>
        <taxon>Agaricomycotina</taxon>
        <taxon>Agaricomycetes</taxon>
        <taxon>Thelephorales</taxon>
        <taxon>Thelephoraceae</taxon>
        <taxon>Thelephora</taxon>
    </lineage>
</organism>
<evidence type="ECO:0008006" key="5">
    <source>
        <dbReference type="Google" id="ProtNLM"/>
    </source>
</evidence>
<protein>
    <recommendedName>
        <fullName evidence="5">EamA domain-containing protein</fullName>
    </recommendedName>
</protein>
<dbReference type="OrthoDB" id="10062838at2759"/>
<dbReference type="AlphaFoldDB" id="A0A9P6HHA1"/>
<dbReference type="PANTHER" id="PTHR19346:SF4">
    <property type="entry name" value="SUGAR PHOSPHATE TRANSPORTER DOMAIN-CONTAINING PROTEIN"/>
    <property type="match status" value="1"/>
</dbReference>
<accession>A0A9P6HHA1</accession>
<keyword evidence="1" id="KW-0472">Membrane</keyword>
<reference evidence="3" key="1">
    <citation type="journal article" date="2020" name="Nat. Commun.">
        <title>Large-scale genome sequencing of mycorrhizal fungi provides insights into the early evolution of symbiotic traits.</title>
        <authorList>
            <person name="Miyauchi S."/>
            <person name="Kiss E."/>
            <person name="Kuo A."/>
            <person name="Drula E."/>
            <person name="Kohler A."/>
            <person name="Sanchez-Garcia M."/>
            <person name="Morin E."/>
            <person name="Andreopoulos B."/>
            <person name="Barry K.W."/>
            <person name="Bonito G."/>
            <person name="Buee M."/>
            <person name="Carver A."/>
            <person name="Chen C."/>
            <person name="Cichocki N."/>
            <person name="Clum A."/>
            <person name="Culley D."/>
            <person name="Crous P.W."/>
            <person name="Fauchery L."/>
            <person name="Girlanda M."/>
            <person name="Hayes R.D."/>
            <person name="Keri Z."/>
            <person name="LaButti K."/>
            <person name="Lipzen A."/>
            <person name="Lombard V."/>
            <person name="Magnuson J."/>
            <person name="Maillard F."/>
            <person name="Murat C."/>
            <person name="Nolan M."/>
            <person name="Ohm R.A."/>
            <person name="Pangilinan J."/>
            <person name="Pereira M.F."/>
            <person name="Perotto S."/>
            <person name="Peter M."/>
            <person name="Pfister S."/>
            <person name="Riley R."/>
            <person name="Sitrit Y."/>
            <person name="Stielow J.B."/>
            <person name="Szollosi G."/>
            <person name="Zifcakova L."/>
            <person name="Stursova M."/>
            <person name="Spatafora J.W."/>
            <person name="Tedersoo L."/>
            <person name="Vaario L.M."/>
            <person name="Yamada A."/>
            <person name="Yan M."/>
            <person name="Wang P."/>
            <person name="Xu J."/>
            <person name="Bruns T."/>
            <person name="Baldrian P."/>
            <person name="Vilgalys R."/>
            <person name="Dunand C."/>
            <person name="Henrissat B."/>
            <person name="Grigoriev I.V."/>
            <person name="Hibbett D."/>
            <person name="Nagy L.G."/>
            <person name="Martin F.M."/>
        </authorList>
    </citation>
    <scope>NUCLEOTIDE SEQUENCE</scope>
    <source>
        <strain evidence="3">UH-Tt-Lm1</strain>
    </source>
</reference>
<feature type="chain" id="PRO_5040267114" description="EamA domain-containing protein" evidence="2">
    <location>
        <begin position="28"/>
        <end position="404"/>
    </location>
</feature>
<comment type="caution">
    <text evidence="3">The sequence shown here is derived from an EMBL/GenBank/DDBJ whole genome shotgun (WGS) entry which is preliminary data.</text>
</comment>
<evidence type="ECO:0000313" key="4">
    <source>
        <dbReference type="Proteomes" id="UP000736335"/>
    </source>
</evidence>
<keyword evidence="4" id="KW-1185">Reference proteome</keyword>
<proteinExistence type="predicted"/>
<dbReference type="PANTHER" id="PTHR19346">
    <property type="entry name" value="SUGAR PHOSPHATE TRANSPORTER DOMAIN-CONTAINING PROTEIN"/>
    <property type="match status" value="1"/>
</dbReference>
<feature type="transmembrane region" description="Helical" evidence="1">
    <location>
        <begin position="162"/>
        <end position="179"/>
    </location>
</feature>
<keyword evidence="1" id="KW-0812">Transmembrane</keyword>